<sequence length="204" mass="22342">MQTKITNSSIKPIKTKSEEIYAARLLSREMSLNNSSSEVYYGGNSVAIPFRWESQPGTPKVKFPEKPLPPLTPPPSYLSSPAKKNYVAKKHSKSNNFLHAVFPKLINQRKNQFLSSSPAAASSSLSWSSSSSSSSISVPSSPNFTPRSARGHEKLSAVRLSFDSRAEEVDHESPVSTLCFGNRGGYSSRVIKLLLGESHLVTRN</sequence>
<protein>
    <submittedName>
        <fullName evidence="1">Uncharacterized protein</fullName>
    </submittedName>
</protein>
<dbReference type="Proteomes" id="UP001060085">
    <property type="component" value="Linkage Group LG01"/>
</dbReference>
<dbReference type="EMBL" id="CM044701">
    <property type="protein sequence ID" value="KAI5679794.1"/>
    <property type="molecule type" value="Genomic_DNA"/>
</dbReference>
<reference evidence="2" key="1">
    <citation type="journal article" date="2023" name="Nat. Plants">
        <title>Single-cell RNA sequencing provides a high-resolution roadmap for understanding the multicellular compartmentation of specialized metabolism.</title>
        <authorList>
            <person name="Sun S."/>
            <person name="Shen X."/>
            <person name="Li Y."/>
            <person name="Li Y."/>
            <person name="Wang S."/>
            <person name="Li R."/>
            <person name="Zhang H."/>
            <person name="Shen G."/>
            <person name="Guo B."/>
            <person name="Wei J."/>
            <person name="Xu J."/>
            <person name="St-Pierre B."/>
            <person name="Chen S."/>
            <person name="Sun C."/>
        </authorList>
    </citation>
    <scope>NUCLEOTIDE SEQUENCE [LARGE SCALE GENOMIC DNA]</scope>
</reference>
<keyword evidence="2" id="KW-1185">Reference proteome</keyword>
<evidence type="ECO:0000313" key="1">
    <source>
        <dbReference type="EMBL" id="KAI5679794.1"/>
    </source>
</evidence>
<evidence type="ECO:0000313" key="2">
    <source>
        <dbReference type="Proteomes" id="UP001060085"/>
    </source>
</evidence>
<name>A0ACC0C4H2_CATRO</name>
<organism evidence="1 2">
    <name type="scientific">Catharanthus roseus</name>
    <name type="common">Madagascar periwinkle</name>
    <name type="synonym">Vinca rosea</name>
    <dbReference type="NCBI Taxonomy" id="4058"/>
    <lineage>
        <taxon>Eukaryota</taxon>
        <taxon>Viridiplantae</taxon>
        <taxon>Streptophyta</taxon>
        <taxon>Embryophyta</taxon>
        <taxon>Tracheophyta</taxon>
        <taxon>Spermatophyta</taxon>
        <taxon>Magnoliopsida</taxon>
        <taxon>eudicotyledons</taxon>
        <taxon>Gunneridae</taxon>
        <taxon>Pentapetalae</taxon>
        <taxon>asterids</taxon>
        <taxon>lamiids</taxon>
        <taxon>Gentianales</taxon>
        <taxon>Apocynaceae</taxon>
        <taxon>Rauvolfioideae</taxon>
        <taxon>Vinceae</taxon>
        <taxon>Catharanthinae</taxon>
        <taxon>Catharanthus</taxon>
    </lineage>
</organism>
<proteinExistence type="predicted"/>
<gene>
    <name evidence="1" type="ORF">M9H77_01021</name>
</gene>
<accession>A0ACC0C4H2</accession>
<comment type="caution">
    <text evidence="1">The sequence shown here is derived from an EMBL/GenBank/DDBJ whole genome shotgun (WGS) entry which is preliminary data.</text>
</comment>